<reference evidence="1" key="1">
    <citation type="submission" date="2016-06" db="EMBL/GenBank/DDBJ databases">
        <title>Draft Genome sequence of the fungus Inonotus baumii.</title>
        <authorList>
            <person name="Zhu H."/>
            <person name="Lin W."/>
        </authorList>
    </citation>
    <scope>NUCLEOTIDE SEQUENCE</scope>
    <source>
        <strain evidence="1">821</strain>
    </source>
</reference>
<proteinExistence type="predicted"/>
<dbReference type="SUPFAM" id="SSF53067">
    <property type="entry name" value="Actin-like ATPase domain"/>
    <property type="match status" value="1"/>
</dbReference>
<dbReference type="PANTHER" id="PTHR14187">
    <property type="entry name" value="ALPHA KINASE/ELONGATION FACTOR 2 KINASE"/>
    <property type="match status" value="1"/>
</dbReference>
<evidence type="ECO:0000313" key="2">
    <source>
        <dbReference type="Proteomes" id="UP000757232"/>
    </source>
</evidence>
<accession>A0A9Q5MZW1</accession>
<dbReference type="PANTHER" id="PTHR14187:SF5">
    <property type="entry name" value="HEAT SHOCK 70 KDA PROTEIN 12A"/>
    <property type="match status" value="1"/>
</dbReference>
<dbReference type="Proteomes" id="UP000757232">
    <property type="component" value="Unassembled WGS sequence"/>
</dbReference>
<comment type="caution">
    <text evidence="1">The sequence shown here is derived from an EMBL/GenBank/DDBJ whole genome shotgun (WGS) entry which is preliminary data.</text>
</comment>
<evidence type="ECO:0000313" key="1">
    <source>
        <dbReference type="EMBL" id="OCB85337.1"/>
    </source>
</evidence>
<organism evidence="1 2">
    <name type="scientific">Sanghuangporus baumii</name>
    <name type="common">Phellinus baumii</name>
    <dbReference type="NCBI Taxonomy" id="108892"/>
    <lineage>
        <taxon>Eukaryota</taxon>
        <taxon>Fungi</taxon>
        <taxon>Dikarya</taxon>
        <taxon>Basidiomycota</taxon>
        <taxon>Agaricomycotina</taxon>
        <taxon>Agaricomycetes</taxon>
        <taxon>Hymenochaetales</taxon>
        <taxon>Hymenochaetaceae</taxon>
        <taxon>Sanghuangporus</taxon>
    </lineage>
</organism>
<protein>
    <submittedName>
        <fullName evidence="1">Uncharacterized protein</fullName>
    </submittedName>
</protein>
<dbReference type="InterPro" id="IPR043129">
    <property type="entry name" value="ATPase_NBD"/>
</dbReference>
<dbReference type="CDD" id="cd10170">
    <property type="entry name" value="ASKHA_NBD_HSP70"/>
    <property type="match status" value="1"/>
</dbReference>
<sequence>MGYRYSSRTSAPKAPGIILGFDVGSITSAVSFALLLHDRPVEVRSVTWSTGQDSPANRIPSIMYYDRHGDLLAAGASTVSDSVICDAEDEGWFKVERFKIHLRPYDWKFDCSDFQPGLLPPSKTAIQVMGDFLRYLYGETVRYIKQHYSDGKEIWGQVSHEKYFVFSLPNGWDNVSQHRMLQAAIHAGLVSDYYEPESQVKFVFEGDASAFSCLLGHDIDDNPQNNRFVLFDAGESILQVASYEIDEIRPLSLKEISPSNHSYSGSVFIYARLRDLLKRKLCGSRYDVQEILDGILEDGFGSLLKFSFSDSKQFYLLRVGDRRDNDSQLDIQRGFLKLDRLELATCFGQCVRNALALIRQQVDLCGGKSMPVYLVGALSSNSWMVERLKESLLGDGITVASRDIDLNSAVADGCVSHVLHQAECKREAKRADGIICSR</sequence>
<gene>
    <name evidence="1" type="ORF">A7U60_g7643</name>
</gene>
<dbReference type="OrthoDB" id="2963168at2759"/>
<dbReference type="Gene3D" id="3.30.420.40">
    <property type="match status" value="1"/>
</dbReference>
<dbReference type="AlphaFoldDB" id="A0A9Q5MZW1"/>
<name>A0A9Q5MZW1_SANBA</name>
<keyword evidence="2" id="KW-1185">Reference proteome</keyword>
<dbReference type="EMBL" id="LNZH02000210">
    <property type="protein sequence ID" value="OCB85337.1"/>
    <property type="molecule type" value="Genomic_DNA"/>
</dbReference>